<sequence>MMRTRTGSSVSSRLPLSLWSPLPIRLSRYRRGERGRRRGWWGETDNGECNWIALLCQGFSHIACAVKGRCQAVAPGC</sequence>
<dbReference type="AlphaFoldDB" id="A0AA88SBM2"/>
<proteinExistence type="predicted"/>
<accession>A0AA88SBM2</accession>
<keyword evidence="2" id="KW-1185">Reference proteome</keyword>
<protein>
    <submittedName>
        <fullName evidence="1">Uncharacterized protein</fullName>
    </submittedName>
</protein>
<evidence type="ECO:0000313" key="2">
    <source>
        <dbReference type="Proteomes" id="UP001187415"/>
    </source>
</evidence>
<evidence type="ECO:0000313" key="1">
    <source>
        <dbReference type="EMBL" id="KAK2826451.1"/>
    </source>
</evidence>
<name>A0AA88SBM2_CHASR</name>
<dbReference type="EMBL" id="JAUPFM010000016">
    <property type="protein sequence ID" value="KAK2826451.1"/>
    <property type="molecule type" value="Genomic_DNA"/>
</dbReference>
<dbReference type="Proteomes" id="UP001187415">
    <property type="component" value="Unassembled WGS sequence"/>
</dbReference>
<organism evidence="1 2">
    <name type="scientific">Channa striata</name>
    <name type="common">Snakehead murrel</name>
    <name type="synonym">Ophicephalus striatus</name>
    <dbReference type="NCBI Taxonomy" id="64152"/>
    <lineage>
        <taxon>Eukaryota</taxon>
        <taxon>Metazoa</taxon>
        <taxon>Chordata</taxon>
        <taxon>Craniata</taxon>
        <taxon>Vertebrata</taxon>
        <taxon>Euteleostomi</taxon>
        <taxon>Actinopterygii</taxon>
        <taxon>Neopterygii</taxon>
        <taxon>Teleostei</taxon>
        <taxon>Neoteleostei</taxon>
        <taxon>Acanthomorphata</taxon>
        <taxon>Anabantaria</taxon>
        <taxon>Anabantiformes</taxon>
        <taxon>Channoidei</taxon>
        <taxon>Channidae</taxon>
        <taxon>Channa</taxon>
    </lineage>
</organism>
<comment type="caution">
    <text evidence="1">The sequence shown here is derived from an EMBL/GenBank/DDBJ whole genome shotgun (WGS) entry which is preliminary data.</text>
</comment>
<gene>
    <name evidence="1" type="ORF">Q5P01_020665</name>
</gene>
<reference evidence="1" key="1">
    <citation type="submission" date="2023-07" db="EMBL/GenBank/DDBJ databases">
        <title>Chromosome-level Genome Assembly of Striped Snakehead (Channa striata).</title>
        <authorList>
            <person name="Liu H."/>
        </authorList>
    </citation>
    <scope>NUCLEOTIDE SEQUENCE</scope>
    <source>
        <strain evidence="1">Gz</strain>
        <tissue evidence="1">Muscle</tissue>
    </source>
</reference>